<dbReference type="Pfam" id="PF13018">
    <property type="entry name" value="ESPR"/>
    <property type="match status" value="1"/>
</dbReference>
<proteinExistence type="predicted"/>
<feature type="domain" description="ESPR" evidence="1">
    <location>
        <begin position="7"/>
        <end position="52"/>
    </location>
</feature>
<sequence>MMKRNLNTSYRLVWNEVLGAFVVVSELAKAKGKRSTAVLALAVAGLVASPAALADDAPGNTRTVAAGEVVNGAVIGNHDSQIVFGKTNNTVINTGLE</sequence>
<protein>
    <submittedName>
        <fullName evidence="2">Adhesin</fullName>
    </submittedName>
</protein>
<accession>A0A3N2RN14</accession>
<feature type="non-terminal residue" evidence="2">
    <location>
        <position position="97"/>
    </location>
</feature>
<evidence type="ECO:0000313" key="3">
    <source>
        <dbReference type="EMBL" id="ROU09582.1"/>
    </source>
</evidence>
<dbReference type="InterPro" id="IPR024973">
    <property type="entry name" value="ESPR"/>
</dbReference>
<dbReference type="RefSeq" id="WP_221181523.1">
    <property type="nucleotide sequence ID" value="NZ_RHFN01000046.1"/>
</dbReference>
<evidence type="ECO:0000259" key="1">
    <source>
        <dbReference type="Pfam" id="PF13018"/>
    </source>
</evidence>
<reference evidence="2 4" key="1">
    <citation type="submission" date="2018-10" db="EMBL/GenBank/DDBJ databases">
        <title>Horizontal transference of carbapenem resistance between Klebsiella pneumoniae and Kluyvera ascorbata during abdominal infection: a case report.</title>
        <authorList>
            <person name="Raro O.H.F."/>
            <person name="Lima-Morales D."/>
            <person name="Barth A.L."/>
            <person name="Paim T.G.S."/>
            <person name="Mott M.P."/>
            <person name="Riche C.V.W."/>
            <person name="Teixeira U.F."/>
            <person name="Waechter F."/>
            <person name="Dias C.A.G."/>
        </authorList>
    </citation>
    <scope>NUCLEOTIDE SEQUENCE [LARGE SCALE GENOMIC DNA]</scope>
    <source>
        <strain evidence="2 4">OT2</strain>
    </source>
</reference>
<gene>
    <name evidence="3" type="ORF">EB837_24690</name>
    <name evidence="2" type="ORF">EB837_25950</name>
</gene>
<comment type="caution">
    <text evidence="2">The sequence shown here is derived from an EMBL/GenBank/DDBJ whole genome shotgun (WGS) entry which is preliminary data.</text>
</comment>
<evidence type="ECO:0000313" key="4">
    <source>
        <dbReference type="Proteomes" id="UP000268051"/>
    </source>
</evidence>
<name>A0A3N2RN14_9ENTR</name>
<dbReference type="EMBL" id="RHFN01000046">
    <property type="protein sequence ID" value="ROU09582.1"/>
    <property type="molecule type" value="Genomic_DNA"/>
</dbReference>
<evidence type="ECO:0000313" key="2">
    <source>
        <dbReference type="EMBL" id="ROU08828.1"/>
    </source>
</evidence>
<dbReference type="Proteomes" id="UP000268051">
    <property type="component" value="Unassembled WGS sequence"/>
</dbReference>
<dbReference type="AlphaFoldDB" id="A0A3N2RN14"/>
<dbReference type="EMBL" id="RHFN01000069">
    <property type="protein sequence ID" value="ROU08828.1"/>
    <property type="molecule type" value="Genomic_DNA"/>
</dbReference>
<organism evidence="2 4">
    <name type="scientific">Kluyvera ascorbata</name>
    <dbReference type="NCBI Taxonomy" id="51288"/>
    <lineage>
        <taxon>Bacteria</taxon>
        <taxon>Pseudomonadati</taxon>
        <taxon>Pseudomonadota</taxon>
        <taxon>Gammaproteobacteria</taxon>
        <taxon>Enterobacterales</taxon>
        <taxon>Enterobacteriaceae</taxon>
        <taxon>Kluyvera</taxon>
    </lineage>
</organism>